<comment type="caution">
    <text evidence="1">The sequence shown here is derived from an EMBL/GenBank/DDBJ whole genome shotgun (WGS) entry which is preliminary data.</text>
</comment>
<name>A0ABX1PP34_9RHOO</name>
<accession>A0ABX1PP34</accession>
<reference evidence="1" key="1">
    <citation type="submission" date="2019-12" db="EMBL/GenBank/DDBJ databases">
        <title>Comparative genomics gives insights into the taxonomy of the Azoarcus-Aromatoleum group and reveals separate origins of nif in the plant-associated Azoarcus and non-plant-associated Aromatoleum sub-groups.</title>
        <authorList>
            <person name="Lafos M."/>
            <person name="Maluk M."/>
            <person name="Batista M."/>
            <person name="Junghare M."/>
            <person name="Carmona M."/>
            <person name="Faoro H."/>
            <person name="Cruz L.M."/>
            <person name="Battistoni F."/>
            <person name="De Souza E."/>
            <person name="Pedrosa F."/>
            <person name="Chen W.-M."/>
            <person name="Poole P.S."/>
            <person name="Dixon R.A."/>
            <person name="James E.K."/>
        </authorList>
    </citation>
    <scope>NUCLEOTIDE SEQUENCE</scope>
    <source>
        <strain evidence="1">LuFRes1</strain>
    </source>
</reference>
<protein>
    <submittedName>
        <fullName evidence="1">Uncharacterized protein</fullName>
    </submittedName>
</protein>
<dbReference type="RefSeq" id="WP_169119678.1">
    <property type="nucleotide sequence ID" value="NZ_WTVG02000040.1"/>
</dbReference>
<gene>
    <name evidence="1" type="ORF">GO606_16880</name>
</gene>
<dbReference type="EMBL" id="WTVG01000066">
    <property type="protein sequence ID" value="NMG26355.1"/>
    <property type="molecule type" value="Genomic_DNA"/>
</dbReference>
<sequence>MNTSTRITGALLVGAIGLLAGLARVVLAFAETEAQEKGAEQDPLGQRAFFGDADDAEGAAYTAYGREPVVAGRNGEPVGAYSGLPIAHY</sequence>
<proteinExistence type="predicted"/>
<dbReference type="Proteomes" id="UP000615989">
    <property type="component" value="Unassembled WGS sequence"/>
</dbReference>
<evidence type="ECO:0000313" key="1">
    <source>
        <dbReference type="EMBL" id="NMG26355.1"/>
    </source>
</evidence>
<keyword evidence="2" id="KW-1185">Reference proteome</keyword>
<evidence type="ECO:0000313" key="2">
    <source>
        <dbReference type="Proteomes" id="UP000615989"/>
    </source>
</evidence>
<organism evidence="1 2">
    <name type="scientific">Aromatoleum anaerobium</name>
    <dbReference type="NCBI Taxonomy" id="182180"/>
    <lineage>
        <taxon>Bacteria</taxon>
        <taxon>Pseudomonadati</taxon>
        <taxon>Pseudomonadota</taxon>
        <taxon>Betaproteobacteria</taxon>
        <taxon>Rhodocyclales</taxon>
        <taxon>Rhodocyclaceae</taxon>
        <taxon>Aromatoleum</taxon>
    </lineage>
</organism>